<keyword evidence="1" id="KW-0862">Zinc</keyword>
<proteinExistence type="predicted"/>
<dbReference type="CDD" id="cd19804">
    <property type="entry name" value="Bbox1_TRIM19_C-V"/>
    <property type="match status" value="1"/>
</dbReference>
<reference evidence="5" key="2">
    <citation type="submission" date="2020-11" db="EMBL/GenBank/DDBJ databases">
        <authorList>
            <person name="McCartney M.A."/>
            <person name="Auch B."/>
            <person name="Kono T."/>
            <person name="Mallez S."/>
            <person name="Becker A."/>
            <person name="Gohl D.M."/>
            <person name="Silverstein K.A.T."/>
            <person name="Koren S."/>
            <person name="Bechman K.B."/>
            <person name="Herman A."/>
            <person name="Abrahante J.E."/>
            <person name="Garbe J."/>
        </authorList>
    </citation>
    <scope>NUCLEOTIDE SEQUENCE</scope>
    <source>
        <strain evidence="5">Duluth1</strain>
        <tissue evidence="5">Whole animal</tissue>
    </source>
</reference>
<sequence length="655" mass="74319">MASNMEGSIHRGCDFIFDFSCFTCQENDRNTEAEFYCEECSEFYCSKCMEYHNYFYKKHAILSKENMSLWPKTDVVEQGKCKEHRKEKLTIFCEDHSELICHVCHIHHQKCSHLVLISDKMKQLNQKGDFKQLSATIYAQHQQLIHEKDDLEENIKSLEKSYTTILEEIKTLRKTINDSLDQLEKNTKKELDTLLVTMRKSIQTDIEDCTKSITNITCHHEDFLKIKDKSEALSFIKYRKCIDQSLEVESALQEMATETEMRITFRPDTTIQQTLSTLSGLGQILRTVKQSHPAKRTTQNTDSRQNKPKETTQSDPGHQTTLGFKVNKSHPESSTSRSYSPENGTNDLTKSGQVSDPVSSSSHQLVQRHQPAAVKKSDKIMKVKSSKRYSVQIKDELYTCYINGICETASGELLLTDQNNNTVKLMDQTYKVVAQCVLPLQPWSMCSIDSSRVAVSYGWDKYRGSGRGNYHEVHFIRVINGQLIKGRILKLHRYCIGIAHQDGNLYITDGRALYLYTLDGSLVREMYKDTSSYNTVTSCAVSPDGDRIYVFNNSKQLVILSRDGTVISTLTDISLKSPSDVIPGLHVTDLGQVLVCGFSTDTIVQVDRDGRQRLAEVVTAIDGVARPTSVYYSKNTGSIIVGMVNNYDIIVFKAG</sequence>
<feature type="coiled-coil region" evidence="2">
    <location>
        <begin position="141"/>
        <end position="186"/>
    </location>
</feature>
<feature type="domain" description="B box-type" evidence="4">
    <location>
        <begin position="76"/>
        <end position="124"/>
    </location>
</feature>
<evidence type="ECO:0000256" key="1">
    <source>
        <dbReference type="PROSITE-ProRule" id="PRU00024"/>
    </source>
</evidence>
<evidence type="ECO:0000313" key="5">
    <source>
        <dbReference type="EMBL" id="KAH3877253.1"/>
    </source>
</evidence>
<dbReference type="PANTHER" id="PTHR25462">
    <property type="entry name" value="BONUS, ISOFORM C-RELATED"/>
    <property type="match status" value="1"/>
</dbReference>
<dbReference type="InterPro" id="IPR011042">
    <property type="entry name" value="6-blade_b-propeller_TolB-like"/>
</dbReference>
<dbReference type="GO" id="GO:0061630">
    <property type="term" value="F:ubiquitin protein ligase activity"/>
    <property type="evidence" value="ECO:0007669"/>
    <property type="project" value="TreeGrafter"/>
</dbReference>
<feature type="compositionally biased region" description="Low complexity" evidence="3">
    <location>
        <begin position="351"/>
        <end position="362"/>
    </location>
</feature>
<dbReference type="AlphaFoldDB" id="A0A9D4MIS1"/>
<accession>A0A9D4MIS1</accession>
<dbReference type="Gene3D" id="2.120.10.30">
    <property type="entry name" value="TolB, C-terminal domain"/>
    <property type="match status" value="1"/>
</dbReference>
<keyword evidence="6" id="KW-1185">Reference proteome</keyword>
<evidence type="ECO:0000256" key="2">
    <source>
        <dbReference type="SAM" id="Coils"/>
    </source>
</evidence>
<dbReference type="PANTHER" id="PTHR25462:SF306">
    <property type="entry name" value="TRIPARTITE MOTIF CONTAINING 9"/>
    <property type="match status" value="1"/>
</dbReference>
<evidence type="ECO:0000256" key="3">
    <source>
        <dbReference type="SAM" id="MobiDB-lite"/>
    </source>
</evidence>
<dbReference type="SUPFAM" id="SSF57845">
    <property type="entry name" value="B-box zinc-binding domain"/>
    <property type="match status" value="1"/>
</dbReference>
<keyword evidence="1" id="KW-0863">Zinc-finger</keyword>
<dbReference type="Gene3D" id="3.30.160.60">
    <property type="entry name" value="Classic Zinc Finger"/>
    <property type="match status" value="1"/>
</dbReference>
<dbReference type="GO" id="GO:0008270">
    <property type="term" value="F:zinc ion binding"/>
    <property type="evidence" value="ECO:0007669"/>
    <property type="project" value="UniProtKB-KW"/>
</dbReference>
<name>A0A9D4MIS1_DREPO</name>
<feature type="domain" description="B box-type" evidence="4">
    <location>
        <begin position="24"/>
        <end position="64"/>
    </location>
</feature>
<dbReference type="CDD" id="cd19756">
    <property type="entry name" value="Bbox2"/>
    <property type="match status" value="1"/>
</dbReference>
<keyword evidence="2" id="KW-0175">Coiled coil</keyword>
<gene>
    <name evidence="5" type="ORF">DPMN_001115</name>
</gene>
<dbReference type="InterPro" id="IPR047153">
    <property type="entry name" value="TRIM45/56/19-like"/>
</dbReference>
<feature type="compositionally biased region" description="Polar residues" evidence="3">
    <location>
        <begin position="332"/>
        <end position="350"/>
    </location>
</feature>
<dbReference type="SMART" id="SM00336">
    <property type="entry name" value="BBOX"/>
    <property type="match status" value="2"/>
</dbReference>
<comment type="caution">
    <text evidence="5">The sequence shown here is derived from an EMBL/GenBank/DDBJ whole genome shotgun (WGS) entry which is preliminary data.</text>
</comment>
<reference evidence="5" key="1">
    <citation type="journal article" date="2019" name="bioRxiv">
        <title>The Genome of the Zebra Mussel, Dreissena polymorpha: A Resource for Invasive Species Research.</title>
        <authorList>
            <person name="McCartney M.A."/>
            <person name="Auch B."/>
            <person name="Kono T."/>
            <person name="Mallez S."/>
            <person name="Zhang Y."/>
            <person name="Obille A."/>
            <person name="Becker A."/>
            <person name="Abrahante J.E."/>
            <person name="Garbe J."/>
            <person name="Badalamenti J.P."/>
            <person name="Herman A."/>
            <person name="Mangelson H."/>
            <person name="Liachko I."/>
            <person name="Sullivan S."/>
            <person name="Sone E.D."/>
            <person name="Koren S."/>
            <person name="Silverstein K.A.T."/>
            <person name="Beckman K.B."/>
            <person name="Gohl D.M."/>
        </authorList>
    </citation>
    <scope>NUCLEOTIDE SEQUENCE</scope>
    <source>
        <strain evidence="5">Duluth1</strain>
        <tissue evidence="5">Whole animal</tissue>
    </source>
</reference>
<feature type="compositionally biased region" description="Polar residues" evidence="3">
    <location>
        <begin position="313"/>
        <end position="322"/>
    </location>
</feature>
<organism evidence="5 6">
    <name type="scientific">Dreissena polymorpha</name>
    <name type="common">Zebra mussel</name>
    <name type="synonym">Mytilus polymorpha</name>
    <dbReference type="NCBI Taxonomy" id="45954"/>
    <lineage>
        <taxon>Eukaryota</taxon>
        <taxon>Metazoa</taxon>
        <taxon>Spiralia</taxon>
        <taxon>Lophotrochozoa</taxon>
        <taxon>Mollusca</taxon>
        <taxon>Bivalvia</taxon>
        <taxon>Autobranchia</taxon>
        <taxon>Heteroconchia</taxon>
        <taxon>Euheterodonta</taxon>
        <taxon>Imparidentia</taxon>
        <taxon>Neoheterodontei</taxon>
        <taxon>Myida</taxon>
        <taxon>Dreissenoidea</taxon>
        <taxon>Dreissenidae</taxon>
        <taxon>Dreissena</taxon>
    </lineage>
</organism>
<dbReference type="Proteomes" id="UP000828390">
    <property type="component" value="Unassembled WGS sequence"/>
</dbReference>
<dbReference type="EMBL" id="JAIWYP010000001">
    <property type="protein sequence ID" value="KAH3877253.1"/>
    <property type="molecule type" value="Genomic_DNA"/>
</dbReference>
<dbReference type="PROSITE" id="PS50119">
    <property type="entry name" value="ZF_BBOX"/>
    <property type="match status" value="2"/>
</dbReference>
<keyword evidence="1" id="KW-0479">Metal-binding</keyword>
<dbReference type="SUPFAM" id="SSF101898">
    <property type="entry name" value="NHL repeat"/>
    <property type="match status" value="1"/>
</dbReference>
<feature type="region of interest" description="Disordered" evidence="3">
    <location>
        <begin position="289"/>
        <end position="379"/>
    </location>
</feature>
<evidence type="ECO:0000313" key="6">
    <source>
        <dbReference type="Proteomes" id="UP000828390"/>
    </source>
</evidence>
<dbReference type="InterPro" id="IPR000315">
    <property type="entry name" value="Znf_B-box"/>
</dbReference>
<evidence type="ECO:0000259" key="4">
    <source>
        <dbReference type="PROSITE" id="PS50119"/>
    </source>
</evidence>
<protein>
    <recommendedName>
        <fullName evidence="4">B box-type domain-containing protein</fullName>
    </recommendedName>
</protein>